<sequence>MISLPVSRPITPCLLIDLMSWPFFSLSKSPRHVPVSFRMGHVTMHVTGRDDTPMATIWDADILIWAVSTLVAARRRGQPLSPHVRGSMRDVLRFLDRGETSARYARLRAGLERLADTRVTTSLRQTREGALGFSWIVAWQERRGELDLILPQWLCDAVGRRAVLDIDPRYFTLTGGFERWLYLLVRRHAGRQKDGWAFDLPHLHEKSASRSPYPRFVFEIRRLVTADSLPGYRLRLEASSGDVPVLHFMPARDTYPHELVDNHVEDS</sequence>
<evidence type="ECO:0000313" key="2">
    <source>
        <dbReference type="Proteomes" id="UP000031553"/>
    </source>
</evidence>
<dbReference type="Proteomes" id="UP000031553">
    <property type="component" value="Unassembled WGS sequence"/>
</dbReference>
<name>A0A0N1F8P6_9PROT</name>
<comment type="caution">
    <text evidence="1">The sequence shown here is derived from an EMBL/GenBank/DDBJ whole genome shotgun (WGS) entry which is preliminary data.</text>
</comment>
<dbReference type="OrthoDB" id="581589at2"/>
<dbReference type="RefSeq" id="WP_039736900.1">
    <property type="nucleotide sequence ID" value="NZ_JUFX02000251.1"/>
</dbReference>
<organism evidence="1 2">
    <name type="scientific">Komagataeibacter intermedius AF2</name>
    <dbReference type="NCBI Taxonomy" id="1458464"/>
    <lineage>
        <taxon>Bacteria</taxon>
        <taxon>Pseudomonadati</taxon>
        <taxon>Pseudomonadota</taxon>
        <taxon>Alphaproteobacteria</taxon>
        <taxon>Acetobacterales</taxon>
        <taxon>Acetobacteraceae</taxon>
        <taxon>Komagataeibacter</taxon>
    </lineage>
</organism>
<proteinExistence type="predicted"/>
<protein>
    <submittedName>
        <fullName evidence="1">Replication initiation protein</fullName>
    </submittedName>
</protein>
<gene>
    <name evidence="1" type="ORF">GLUCOINTEAF2_0203495</name>
</gene>
<reference evidence="1 2" key="1">
    <citation type="submission" date="2015-07" db="EMBL/GenBank/DDBJ databases">
        <title>Draft Genome Sequence of Komagataeibacter intermedius Strain AF2, Isolated from Kombucha Tea.</title>
        <authorList>
            <person name="Santos R.A."/>
            <person name="Berretta A.A."/>
            <person name="Barud H.S."/>
            <person name="Ribeiro S.J."/>
            <person name="Gonzalez-Garcia L.N."/>
            <person name="Zucchi T.D."/>
            <person name="Goldman G.H."/>
            <person name="Riano-Pachon D.M."/>
        </authorList>
    </citation>
    <scope>NUCLEOTIDE SEQUENCE [LARGE SCALE GENOMIC DNA]</scope>
    <source>
        <strain evidence="1 2">AF2</strain>
    </source>
</reference>
<evidence type="ECO:0000313" key="1">
    <source>
        <dbReference type="EMBL" id="KPH85238.1"/>
    </source>
</evidence>
<dbReference type="EMBL" id="JUFX02000251">
    <property type="protein sequence ID" value="KPH85238.1"/>
    <property type="molecule type" value="Genomic_DNA"/>
</dbReference>
<dbReference type="AlphaFoldDB" id="A0A0N1F8P6"/>
<dbReference type="InterPro" id="IPR018777">
    <property type="entry name" value="Replication_initiator_prot_A"/>
</dbReference>
<dbReference type="Pfam" id="PF10134">
    <property type="entry name" value="RPA"/>
    <property type="match status" value="1"/>
</dbReference>
<accession>A0A0N1F8P6</accession>